<evidence type="ECO:0000256" key="3">
    <source>
        <dbReference type="ARBA" id="ARBA00022448"/>
    </source>
</evidence>
<dbReference type="PROSITE" id="PS52016">
    <property type="entry name" value="TONB_DEPENDENT_REC_3"/>
    <property type="match status" value="1"/>
</dbReference>
<protein>
    <submittedName>
        <fullName evidence="18">TonB-dependent siderophore receptor</fullName>
    </submittedName>
</protein>
<evidence type="ECO:0000256" key="2">
    <source>
        <dbReference type="ARBA" id="ARBA00009810"/>
    </source>
</evidence>
<keyword evidence="8" id="KW-0408">Iron</keyword>
<dbReference type="Proteomes" id="UP001377830">
    <property type="component" value="Chromosome"/>
</dbReference>
<evidence type="ECO:0000313" key="19">
    <source>
        <dbReference type="Proteomes" id="UP001377830"/>
    </source>
</evidence>
<feature type="short sequence motif" description="TonB C-terminal box" evidence="15">
    <location>
        <begin position="775"/>
        <end position="792"/>
    </location>
</feature>
<dbReference type="GO" id="GO:0009279">
    <property type="term" value="C:cell outer membrane"/>
    <property type="evidence" value="ECO:0007669"/>
    <property type="project" value="UniProtKB-SubCell"/>
</dbReference>
<dbReference type="SMART" id="SM00965">
    <property type="entry name" value="STN"/>
    <property type="match status" value="1"/>
</dbReference>
<evidence type="ECO:0000256" key="1">
    <source>
        <dbReference type="ARBA" id="ARBA00004571"/>
    </source>
</evidence>
<keyword evidence="6 14" id="KW-0812">Transmembrane</keyword>
<keyword evidence="5" id="KW-0410">Iron transport</keyword>
<evidence type="ECO:0000256" key="8">
    <source>
        <dbReference type="ARBA" id="ARBA00023004"/>
    </source>
</evidence>
<evidence type="ECO:0000256" key="5">
    <source>
        <dbReference type="ARBA" id="ARBA00022496"/>
    </source>
</evidence>
<keyword evidence="11 14" id="KW-0472">Membrane</keyword>
<dbReference type="KEGG" id="parl:PEC302110_11310"/>
<comment type="subcellular location">
    <subcellularLocation>
        <location evidence="1 14">Cell outer membrane</location>
        <topology evidence="1 14">Multi-pass membrane protein</topology>
    </subcellularLocation>
</comment>
<dbReference type="GO" id="GO:0015344">
    <property type="term" value="F:siderophore uptake transmembrane transporter activity"/>
    <property type="evidence" value="ECO:0007669"/>
    <property type="project" value="TreeGrafter"/>
</dbReference>
<dbReference type="CDD" id="cd01347">
    <property type="entry name" value="ligand_gated_channel"/>
    <property type="match status" value="1"/>
</dbReference>
<keyword evidence="9" id="KW-0406">Ion transport</keyword>
<keyword evidence="19" id="KW-1185">Reference proteome</keyword>
<evidence type="ECO:0000256" key="14">
    <source>
        <dbReference type="PROSITE-ProRule" id="PRU01360"/>
    </source>
</evidence>
<name>A0AAN0KLB8_9GAMM</name>
<dbReference type="InterPro" id="IPR039426">
    <property type="entry name" value="TonB-dep_rcpt-like"/>
</dbReference>
<evidence type="ECO:0000256" key="9">
    <source>
        <dbReference type="ARBA" id="ARBA00023065"/>
    </source>
</evidence>
<keyword evidence="13 14" id="KW-0998">Cell outer membrane</keyword>
<dbReference type="PANTHER" id="PTHR32552:SF68">
    <property type="entry name" value="FERRICHROME OUTER MEMBRANE TRANSPORTER_PHAGE RECEPTOR"/>
    <property type="match status" value="1"/>
</dbReference>
<evidence type="ECO:0000256" key="13">
    <source>
        <dbReference type="ARBA" id="ARBA00023237"/>
    </source>
</evidence>
<dbReference type="EMBL" id="AP028908">
    <property type="protein sequence ID" value="BES84034.1"/>
    <property type="molecule type" value="Genomic_DNA"/>
</dbReference>
<evidence type="ECO:0000256" key="6">
    <source>
        <dbReference type="ARBA" id="ARBA00022692"/>
    </source>
</evidence>
<evidence type="ECO:0000256" key="11">
    <source>
        <dbReference type="ARBA" id="ARBA00023136"/>
    </source>
</evidence>
<dbReference type="Pfam" id="PF00593">
    <property type="entry name" value="TonB_dep_Rec_b-barrel"/>
    <property type="match status" value="1"/>
</dbReference>
<evidence type="ECO:0000256" key="15">
    <source>
        <dbReference type="PROSITE-ProRule" id="PRU10144"/>
    </source>
</evidence>
<dbReference type="AlphaFoldDB" id="A0AAN0KLB8"/>
<feature type="domain" description="Secretin/TonB short N-terminal" evidence="17">
    <location>
        <begin position="73"/>
        <end position="124"/>
    </location>
</feature>
<keyword evidence="12 18" id="KW-0675">Receptor</keyword>
<keyword evidence="7" id="KW-0732">Signal</keyword>
<evidence type="ECO:0000256" key="12">
    <source>
        <dbReference type="ARBA" id="ARBA00023170"/>
    </source>
</evidence>
<dbReference type="Pfam" id="PF07660">
    <property type="entry name" value="STN"/>
    <property type="match status" value="1"/>
</dbReference>
<proteinExistence type="inferred from homology"/>
<dbReference type="PROSITE" id="PS01156">
    <property type="entry name" value="TONB_DEPENDENT_REC_2"/>
    <property type="match status" value="1"/>
</dbReference>
<evidence type="ECO:0000313" key="18">
    <source>
        <dbReference type="EMBL" id="BES84034.1"/>
    </source>
</evidence>
<dbReference type="InterPro" id="IPR011662">
    <property type="entry name" value="Secretin/TonB_short_N"/>
</dbReference>
<keyword evidence="10 16" id="KW-0798">TonB box</keyword>
<reference evidence="19" key="1">
    <citation type="journal article" date="2024" name="Int. J. Syst. Evol. Microbiol.">
        <title>Pectobacterium araliae sp. nov., a pathogen causing bacterial soft rot of Japanese angelica tree in Japan.</title>
        <authorList>
            <person name="Sawada H."/>
            <person name="Someya N."/>
            <person name="Morohoshi T."/>
            <person name="Ono M."/>
            <person name="Satou M."/>
        </authorList>
    </citation>
    <scope>NUCLEOTIDE SEQUENCE [LARGE SCALE GENOMIC DNA]</scope>
    <source>
        <strain evidence="19">MAFF 302110</strain>
    </source>
</reference>
<evidence type="ECO:0000259" key="17">
    <source>
        <dbReference type="SMART" id="SM00965"/>
    </source>
</evidence>
<evidence type="ECO:0000256" key="4">
    <source>
        <dbReference type="ARBA" id="ARBA00022452"/>
    </source>
</evidence>
<dbReference type="RefSeq" id="WP_261848195.1">
    <property type="nucleotide sequence ID" value="NZ_AP028908.1"/>
</dbReference>
<evidence type="ECO:0000256" key="7">
    <source>
        <dbReference type="ARBA" id="ARBA00022729"/>
    </source>
</evidence>
<dbReference type="Gene3D" id="3.55.50.30">
    <property type="match status" value="1"/>
</dbReference>
<sequence>MKKSYDRQSGSALSLKKRLFFGRMLSINTALLLSAAVIPMTTYAAGENDTIAFSIPAGDLQKGLLAIANQSKQTISFSPGLVANYQSAALTGNYSTRQAILRLLQGTPLLLTTTDNGTLTIISSSSQDVDAAKANDKTLPAITVNAGSEDETVLNPNASSSALRTNTSLQQTAQSVSVISSKLLNDRQVTSLAEALKNAGGVITRRSNRGEANFYIRGQKVTSGLTDGVSGSSNVGIGQGTAIEGIERIEVLKGPQSVLSGSSSPAGTINLVRKKPVTEPLHRVKMEASQYGEFKTAMDLGGALTDDKAFSYRLNGSTMKSDNAFPDYNGDHADYLAPALAWKGESTRVLVGAEFSQGRNSGPAGTVHINGQIQKLPKYRLGDKDDHFKNKTTNAYYEVEQDLIGGWTFNSKANYQSTYGQLKMNETLAVDNNGYKTSHPLSTKYTNQTWSLQNDVRGVIETGPVKQTLLLGHDYKYERYASYEGNFVTLTNGNIFVPGSLSFPGIGEPTNQRYTSKLIQNGLLLQDQIDLWERTHLQLSLKHSSWDNSYLTSGKPATYSTSKWIPNYGISFDITPDVTAYANYLNSFEGSPSINLSTGKPIPPSTGKSKEVGLKFNLLEDDLTLTTALFDVRQNNIVVFSNGRQVGTEGRASKGLDIDLNGMLLPGWEVTGSYTYTKNSDPEIAPSAETPRHSVSLWSSYEIQTGVLQGAGASAGFRSESKTTENGYQGEYFKIGSQTSVDVAIFYRQPAWSLQFGVDNIFDRDLFYSTATPLYLGVQDGRTWRLTGTYSF</sequence>
<dbReference type="InterPro" id="IPR037066">
    <property type="entry name" value="Plug_dom_sf"/>
</dbReference>
<dbReference type="InterPro" id="IPR012910">
    <property type="entry name" value="Plug_dom"/>
</dbReference>
<dbReference type="InterPro" id="IPR010917">
    <property type="entry name" value="TonB_rcpt_CS"/>
</dbReference>
<dbReference type="GO" id="GO:0015891">
    <property type="term" value="P:siderophore transport"/>
    <property type="evidence" value="ECO:0007669"/>
    <property type="project" value="InterPro"/>
</dbReference>
<evidence type="ECO:0000256" key="16">
    <source>
        <dbReference type="RuleBase" id="RU003357"/>
    </source>
</evidence>
<keyword evidence="4 14" id="KW-1134">Transmembrane beta strand</keyword>
<comment type="similarity">
    <text evidence="2 14 16">Belongs to the TonB-dependent receptor family.</text>
</comment>
<dbReference type="NCBIfam" id="TIGR01783">
    <property type="entry name" value="TonB-siderophor"/>
    <property type="match status" value="1"/>
</dbReference>
<dbReference type="InterPro" id="IPR000531">
    <property type="entry name" value="Beta-barrel_TonB"/>
</dbReference>
<dbReference type="InterPro" id="IPR010105">
    <property type="entry name" value="TonB_sidphr_rcpt"/>
</dbReference>
<dbReference type="GO" id="GO:0038023">
    <property type="term" value="F:signaling receptor activity"/>
    <property type="evidence" value="ECO:0007669"/>
    <property type="project" value="InterPro"/>
</dbReference>
<evidence type="ECO:0000256" key="10">
    <source>
        <dbReference type="ARBA" id="ARBA00023077"/>
    </source>
</evidence>
<dbReference type="Gene3D" id="2.170.130.10">
    <property type="entry name" value="TonB-dependent receptor, plug domain"/>
    <property type="match status" value="1"/>
</dbReference>
<organism evidence="18 19">
    <name type="scientific">Pectobacterium araliae</name>
    <dbReference type="NCBI Taxonomy" id="3073862"/>
    <lineage>
        <taxon>Bacteria</taxon>
        <taxon>Pseudomonadati</taxon>
        <taxon>Pseudomonadota</taxon>
        <taxon>Gammaproteobacteria</taxon>
        <taxon>Enterobacterales</taxon>
        <taxon>Pectobacteriaceae</taxon>
        <taxon>Pectobacterium</taxon>
    </lineage>
</organism>
<dbReference type="PANTHER" id="PTHR32552">
    <property type="entry name" value="FERRICHROME IRON RECEPTOR-RELATED"/>
    <property type="match status" value="1"/>
</dbReference>
<dbReference type="Gene3D" id="2.40.170.20">
    <property type="entry name" value="TonB-dependent receptor, beta-barrel domain"/>
    <property type="match status" value="1"/>
</dbReference>
<gene>
    <name evidence="18" type="ORF">PEC302110_11310</name>
</gene>
<keyword evidence="3 14" id="KW-0813">Transport</keyword>
<accession>A0AAN0KLB8</accession>
<dbReference type="InterPro" id="IPR036942">
    <property type="entry name" value="Beta-barrel_TonB_sf"/>
</dbReference>
<dbReference type="Pfam" id="PF07715">
    <property type="entry name" value="Plug"/>
    <property type="match status" value="1"/>
</dbReference>
<dbReference type="SUPFAM" id="SSF56935">
    <property type="entry name" value="Porins"/>
    <property type="match status" value="1"/>
</dbReference>